<gene>
    <name evidence="1" type="ORF">DPMN_136939</name>
</gene>
<accession>A0A9D4JIC2</accession>
<name>A0A9D4JIC2_DREPO</name>
<reference evidence="1" key="1">
    <citation type="journal article" date="2019" name="bioRxiv">
        <title>The Genome of the Zebra Mussel, Dreissena polymorpha: A Resource for Invasive Species Research.</title>
        <authorList>
            <person name="McCartney M.A."/>
            <person name="Auch B."/>
            <person name="Kono T."/>
            <person name="Mallez S."/>
            <person name="Zhang Y."/>
            <person name="Obille A."/>
            <person name="Becker A."/>
            <person name="Abrahante J.E."/>
            <person name="Garbe J."/>
            <person name="Badalamenti J.P."/>
            <person name="Herman A."/>
            <person name="Mangelson H."/>
            <person name="Liachko I."/>
            <person name="Sullivan S."/>
            <person name="Sone E.D."/>
            <person name="Koren S."/>
            <person name="Silverstein K.A.T."/>
            <person name="Beckman K.B."/>
            <person name="Gohl D.M."/>
        </authorList>
    </citation>
    <scope>NUCLEOTIDE SEQUENCE</scope>
    <source>
        <strain evidence="1">Duluth1</strain>
        <tissue evidence="1">Whole animal</tissue>
    </source>
</reference>
<keyword evidence="2" id="KW-1185">Reference proteome</keyword>
<comment type="caution">
    <text evidence="1">The sequence shown here is derived from an EMBL/GenBank/DDBJ whole genome shotgun (WGS) entry which is preliminary data.</text>
</comment>
<sequence>MPASASIHEDETRTLTLWTIETTDGNADDEVTCVITNPAENKPFYITETFKGSNGNSCLDIRHGAYTT</sequence>
<dbReference type="Proteomes" id="UP000828390">
    <property type="component" value="Unassembled WGS sequence"/>
</dbReference>
<dbReference type="AlphaFoldDB" id="A0A9D4JIC2"/>
<dbReference type="EMBL" id="JAIWYP010000006">
    <property type="protein sequence ID" value="KAH3808582.1"/>
    <property type="molecule type" value="Genomic_DNA"/>
</dbReference>
<evidence type="ECO:0000313" key="2">
    <source>
        <dbReference type="Proteomes" id="UP000828390"/>
    </source>
</evidence>
<reference evidence="1" key="2">
    <citation type="submission" date="2020-11" db="EMBL/GenBank/DDBJ databases">
        <authorList>
            <person name="McCartney M.A."/>
            <person name="Auch B."/>
            <person name="Kono T."/>
            <person name="Mallez S."/>
            <person name="Becker A."/>
            <person name="Gohl D.M."/>
            <person name="Silverstein K.A.T."/>
            <person name="Koren S."/>
            <person name="Bechman K.B."/>
            <person name="Herman A."/>
            <person name="Abrahante J.E."/>
            <person name="Garbe J."/>
        </authorList>
    </citation>
    <scope>NUCLEOTIDE SEQUENCE</scope>
    <source>
        <strain evidence="1">Duluth1</strain>
        <tissue evidence="1">Whole animal</tissue>
    </source>
</reference>
<proteinExistence type="predicted"/>
<organism evidence="1 2">
    <name type="scientific">Dreissena polymorpha</name>
    <name type="common">Zebra mussel</name>
    <name type="synonym">Mytilus polymorpha</name>
    <dbReference type="NCBI Taxonomy" id="45954"/>
    <lineage>
        <taxon>Eukaryota</taxon>
        <taxon>Metazoa</taxon>
        <taxon>Spiralia</taxon>
        <taxon>Lophotrochozoa</taxon>
        <taxon>Mollusca</taxon>
        <taxon>Bivalvia</taxon>
        <taxon>Autobranchia</taxon>
        <taxon>Heteroconchia</taxon>
        <taxon>Euheterodonta</taxon>
        <taxon>Imparidentia</taxon>
        <taxon>Neoheterodontei</taxon>
        <taxon>Myida</taxon>
        <taxon>Dreissenoidea</taxon>
        <taxon>Dreissenidae</taxon>
        <taxon>Dreissena</taxon>
    </lineage>
</organism>
<evidence type="ECO:0000313" key="1">
    <source>
        <dbReference type="EMBL" id="KAH3808582.1"/>
    </source>
</evidence>
<protein>
    <submittedName>
        <fullName evidence="1">Uncharacterized protein</fullName>
    </submittedName>
</protein>